<proteinExistence type="inferred from homology"/>
<evidence type="ECO:0000256" key="10">
    <source>
        <dbReference type="RuleBase" id="RU363073"/>
    </source>
</evidence>
<dbReference type="GO" id="GO:0032974">
    <property type="term" value="P:amino acid transmembrane export from vacuole"/>
    <property type="evidence" value="ECO:0007669"/>
    <property type="project" value="InterPro"/>
</dbReference>
<comment type="subcellular location">
    <subcellularLocation>
        <location evidence="1 10">Vacuole membrane</location>
        <topology evidence="1 10">Multi-pass membrane protein</topology>
    </subcellularLocation>
</comment>
<dbReference type="AlphaFoldDB" id="A0A067MIU4"/>
<comment type="similarity">
    <text evidence="2 10">Belongs to the ATG22 family.</text>
</comment>
<organism evidence="12 13">
    <name type="scientific">Botryobasidium botryosum (strain FD-172 SS1)</name>
    <dbReference type="NCBI Taxonomy" id="930990"/>
    <lineage>
        <taxon>Eukaryota</taxon>
        <taxon>Fungi</taxon>
        <taxon>Dikarya</taxon>
        <taxon>Basidiomycota</taxon>
        <taxon>Agaricomycotina</taxon>
        <taxon>Agaricomycetes</taxon>
        <taxon>Cantharellales</taxon>
        <taxon>Botryobasidiaceae</taxon>
        <taxon>Botryobasidium</taxon>
    </lineage>
</organism>
<dbReference type="GO" id="GO:0006914">
    <property type="term" value="P:autophagy"/>
    <property type="evidence" value="ECO:0007669"/>
    <property type="project" value="UniProtKB-KW"/>
</dbReference>
<dbReference type="EMBL" id="KL198031">
    <property type="protein sequence ID" value="KDQ15698.1"/>
    <property type="molecule type" value="Genomic_DNA"/>
</dbReference>
<dbReference type="Gene3D" id="1.20.1250.20">
    <property type="entry name" value="MFS general substrate transporter like domains"/>
    <property type="match status" value="1"/>
</dbReference>
<protein>
    <recommendedName>
        <fullName evidence="10">Autophagy-related protein</fullName>
    </recommendedName>
</protein>
<keyword evidence="4 10" id="KW-0926">Vacuole</keyword>
<evidence type="ECO:0000256" key="4">
    <source>
        <dbReference type="ARBA" id="ARBA00022554"/>
    </source>
</evidence>
<feature type="compositionally biased region" description="Basic and acidic residues" evidence="11">
    <location>
        <begin position="512"/>
        <end position="522"/>
    </location>
</feature>
<evidence type="ECO:0000256" key="6">
    <source>
        <dbReference type="ARBA" id="ARBA00022970"/>
    </source>
</evidence>
<feature type="region of interest" description="Disordered" evidence="11">
    <location>
        <begin position="512"/>
        <end position="589"/>
    </location>
</feature>
<keyword evidence="6 10" id="KW-0029">Amino-acid transport</keyword>
<feature type="transmembrane region" description="Helical" evidence="10">
    <location>
        <begin position="413"/>
        <end position="430"/>
    </location>
</feature>
<dbReference type="OrthoDB" id="42657at2759"/>
<dbReference type="STRING" id="930990.A0A067MIU4"/>
<name>A0A067MIU4_BOTB1</name>
<dbReference type="InParanoid" id="A0A067MIU4"/>
<dbReference type="GO" id="GO:0005774">
    <property type="term" value="C:vacuolar membrane"/>
    <property type="evidence" value="ECO:0007669"/>
    <property type="project" value="UniProtKB-SubCell"/>
</dbReference>
<dbReference type="InterPro" id="IPR036259">
    <property type="entry name" value="MFS_trans_sf"/>
</dbReference>
<keyword evidence="3 10" id="KW-0813">Transport</keyword>
<keyword evidence="9 10" id="KW-0472">Membrane</keyword>
<keyword evidence="13" id="KW-1185">Reference proteome</keyword>
<dbReference type="InterPro" id="IPR024671">
    <property type="entry name" value="Atg22-like"/>
</dbReference>
<feature type="transmembrane region" description="Helical" evidence="10">
    <location>
        <begin position="350"/>
        <end position="370"/>
    </location>
</feature>
<feature type="transmembrane region" description="Helical" evidence="10">
    <location>
        <begin position="258"/>
        <end position="277"/>
    </location>
</feature>
<feature type="transmembrane region" description="Helical" evidence="10">
    <location>
        <begin position="382"/>
        <end position="401"/>
    </location>
</feature>
<dbReference type="HOGENOM" id="CLU_017518_2_1_1"/>
<sequence length="589" mass="64798">MEPPPANASTVDTVDSAAEERGKQLISLDDDGPVVTKKELISYWLYINGDSGNGPVYYSSTIFQSLASAAGYDSTYGPDTPCDSYNSDTCVVPWGGGTKVVSSVVLLSNGLTFMFLTIIFTTLGSAADYGNVGRWLLLGLTIICWAAQYASVALVAPDSWKWAMALYMISCISYGATLIFYIANFPRLARNTPQTRELREKYEKGEIKFEEYEVEESLERNRISNWVTINNNIGIFACYVLNLAVLLPLADNERVDNYVLVLCNSYWVLTGIWWFVFQQPRPGPPVPKGSNGFTIGLKQVWQAIRQFRQLPNTFIYLVAFFLLADGINTTISLVLIVQNDKYQFSFLQNTYLGMVQGASSVVACVACLYIQRYFKISAKRMLGFTNVASVLIPLWGMIGIWTTKFGLHNSWEFWAVNVAFGLFQAPYYAFSQTVMAELCPPGYDNMFFGLFGFSNVASSAIGPTVIQEIIEATGSNWYGFPFLFGLCLVSTLVIWVFVDVKKGKRDAVKWAEARRAEGRQSDDATSPGAGDDSATVSTEAPEKERPSVLDTKGSSAANTSSTSPSTPNEKSTAPTIPIPTPATTTTTIS</sequence>
<feature type="transmembrane region" description="Helical" evidence="10">
    <location>
        <begin position="314"/>
        <end position="338"/>
    </location>
</feature>
<dbReference type="SUPFAM" id="SSF103473">
    <property type="entry name" value="MFS general substrate transporter"/>
    <property type="match status" value="1"/>
</dbReference>
<reference evidence="13" key="1">
    <citation type="journal article" date="2014" name="Proc. Natl. Acad. Sci. U.S.A.">
        <title>Extensive sampling of basidiomycete genomes demonstrates inadequacy of the white-rot/brown-rot paradigm for wood decay fungi.</title>
        <authorList>
            <person name="Riley R."/>
            <person name="Salamov A.A."/>
            <person name="Brown D.W."/>
            <person name="Nagy L.G."/>
            <person name="Floudas D."/>
            <person name="Held B.W."/>
            <person name="Levasseur A."/>
            <person name="Lombard V."/>
            <person name="Morin E."/>
            <person name="Otillar R."/>
            <person name="Lindquist E.A."/>
            <person name="Sun H."/>
            <person name="LaButti K.M."/>
            <person name="Schmutz J."/>
            <person name="Jabbour D."/>
            <person name="Luo H."/>
            <person name="Baker S.E."/>
            <person name="Pisabarro A.G."/>
            <person name="Walton J.D."/>
            <person name="Blanchette R.A."/>
            <person name="Henrissat B."/>
            <person name="Martin F."/>
            <person name="Cullen D."/>
            <person name="Hibbett D.S."/>
            <person name="Grigoriev I.V."/>
        </authorList>
    </citation>
    <scope>NUCLEOTIDE SEQUENCE [LARGE SCALE GENOMIC DNA]</scope>
    <source>
        <strain evidence="13">FD-172 SS1</strain>
    </source>
</reference>
<keyword evidence="5 10" id="KW-0812">Transmembrane</keyword>
<evidence type="ECO:0000256" key="1">
    <source>
        <dbReference type="ARBA" id="ARBA00004128"/>
    </source>
</evidence>
<evidence type="ECO:0000256" key="8">
    <source>
        <dbReference type="ARBA" id="ARBA00023006"/>
    </source>
</evidence>
<dbReference type="PANTHER" id="PTHR23519:SF4">
    <property type="entry name" value="AUTOPHAGY-RELATED PROTEIN"/>
    <property type="match status" value="1"/>
</dbReference>
<dbReference type="PANTHER" id="PTHR23519">
    <property type="entry name" value="AUTOPHAGY-RELATED PROTEIN 22"/>
    <property type="match status" value="1"/>
</dbReference>
<evidence type="ECO:0000256" key="9">
    <source>
        <dbReference type="ARBA" id="ARBA00023136"/>
    </source>
</evidence>
<comment type="function">
    <text evidence="10">Vacuolar effluxer which mediate the efflux of amino acids resulting from autophagic degradation. The release of autophagic amino acids allows the maintenance of protein synthesis and viability during nitrogen starvation.</text>
</comment>
<evidence type="ECO:0000256" key="3">
    <source>
        <dbReference type="ARBA" id="ARBA00022448"/>
    </source>
</evidence>
<evidence type="ECO:0000256" key="7">
    <source>
        <dbReference type="ARBA" id="ARBA00022989"/>
    </source>
</evidence>
<accession>A0A067MIU4</accession>
<dbReference type="CDD" id="cd17483">
    <property type="entry name" value="MFS_Atg22_like"/>
    <property type="match status" value="1"/>
</dbReference>
<keyword evidence="8 10" id="KW-0072">Autophagy</keyword>
<evidence type="ECO:0000256" key="2">
    <source>
        <dbReference type="ARBA" id="ARBA00006978"/>
    </source>
</evidence>
<feature type="transmembrane region" description="Helical" evidence="10">
    <location>
        <begin position="101"/>
        <end position="123"/>
    </location>
</feature>
<dbReference type="InterPro" id="IPR050495">
    <property type="entry name" value="ATG22/LtaA_families"/>
</dbReference>
<gene>
    <name evidence="12" type="ORF">BOTBODRAFT_31584</name>
</gene>
<feature type="transmembrane region" description="Helical" evidence="10">
    <location>
        <begin position="478"/>
        <end position="498"/>
    </location>
</feature>
<evidence type="ECO:0000256" key="11">
    <source>
        <dbReference type="SAM" id="MobiDB-lite"/>
    </source>
</evidence>
<feature type="transmembrane region" description="Helical" evidence="10">
    <location>
        <begin position="135"/>
        <end position="156"/>
    </location>
</feature>
<feature type="transmembrane region" description="Helical" evidence="10">
    <location>
        <begin position="226"/>
        <end position="246"/>
    </location>
</feature>
<keyword evidence="7 10" id="KW-1133">Transmembrane helix</keyword>
<dbReference type="InterPro" id="IPR044738">
    <property type="entry name" value="Atg22"/>
</dbReference>
<dbReference type="Proteomes" id="UP000027195">
    <property type="component" value="Unassembled WGS sequence"/>
</dbReference>
<feature type="transmembrane region" description="Helical" evidence="10">
    <location>
        <begin position="162"/>
        <end position="183"/>
    </location>
</feature>
<dbReference type="Pfam" id="PF11700">
    <property type="entry name" value="ATG22"/>
    <property type="match status" value="1"/>
</dbReference>
<evidence type="ECO:0000256" key="5">
    <source>
        <dbReference type="ARBA" id="ARBA00022692"/>
    </source>
</evidence>
<evidence type="ECO:0000313" key="12">
    <source>
        <dbReference type="EMBL" id="KDQ15698.1"/>
    </source>
</evidence>
<feature type="compositionally biased region" description="Low complexity" evidence="11">
    <location>
        <begin position="551"/>
        <end position="589"/>
    </location>
</feature>
<feature type="transmembrane region" description="Helical" evidence="10">
    <location>
        <begin position="442"/>
        <end position="466"/>
    </location>
</feature>
<evidence type="ECO:0000313" key="13">
    <source>
        <dbReference type="Proteomes" id="UP000027195"/>
    </source>
</evidence>